<comment type="caution">
    <text evidence="2">The sequence shown here is derived from an EMBL/GenBank/DDBJ whole genome shotgun (WGS) entry which is preliminary data.</text>
</comment>
<dbReference type="InterPro" id="IPR016181">
    <property type="entry name" value="Acyl_CoA_acyltransferase"/>
</dbReference>
<dbReference type="GO" id="GO:0016747">
    <property type="term" value="F:acyltransferase activity, transferring groups other than amino-acyl groups"/>
    <property type="evidence" value="ECO:0007669"/>
    <property type="project" value="InterPro"/>
</dbReference>
<gene>
    <name evidence="2" type="ORF">JK634_10550</name>
</gene>
<dbReference type="EMBL" id="JAESWA010000022">
    <property type="protein sequence ID" value="MBL4932247.1"/>
    <property type="molecule type" value="Genomic_DNA"/>
</dbReference>
<dbReference type="Gene3D" id="3.40.630.30">
    <property type="match status" value="1"/>
</dbReference>
<dbReference type="Proteomes" id="UP000623681">
    <property type="component" value="Unassembled WGS sequence"/>
</dbReference>
<evidence type="ECO:0000313" key="2">
    <source>
        <dbReference type="EMBL" id="MBL4932247.1"/>
    </source>
</evidence>
<name>A0A937K437_9CLOT</name>
<sequence length="147" mass="17291">MNWHIKEFNELNINELYEILKIRNCVFIVEQECPYLDCDGKDKNSYHIFCEEDGEIGAYLRVIEKGISFNEISIGRVLVNDKYRGKSLARKCMKMATDFIENELKESSIRIEAQEYLIKFYKSLGFNEVGDVFLEDGIPHVEMLYIK</sequence>
<dbReference type="SUPFAM" id="SSF55729">
    <property type="entry name" value="Acyl-CoA N-acyltransferases (Nat)"/>
    <property type="match status" value="1"/>
</dbReference>
<proteinExistence type="predicted"/>
<protein>
    <submittedName>
        <fullName evidence="2">GNAT family N-acetyltransferase</fullName>
    </submittedName>
</protein>
<dbReference type="PROSITE" id="PS51186">
    <property type="entry name" value="GNAT"/>
    <property type="match status" value="1"/>
</dbReference>
<organism evidence="2 3">
    <name type="scientific">Clostridium paridis</name>
    <dbReference type="NCBI Taxonomy" id="2803863"/>
    <lineage>
        <taxon>Bacteria</taxon>
        <taxon>Bacillati</taxon>
        <taxon>Bacillota</taxon>
        <taxon>Clostridia</taxon>
        <taxon>Eubacteriales</taxon>
        <taxon>Clostridiaceae</taxon>
        <taxon>Clostridium</taxon>
    </lineage>
</organism>
<dbReference type="CDD" id="cd04301">
    <property type="entry name" value="NAT_SF"/>
    <property type="match status" value="1"/>
</dbReference>
<reference evidence="2" key="1">
    <citation type="submission" date="2021-01" db="EMBL/GenBank/DDBJ databases">
        <title>Genome public.</title>
        <authorList>
            <person name="Liu C."/>
            <person name="Sun Q."/>
        </authorList>
    </citation>
    <scope>NUCLEOTIDE SEQUENCE</scope>
    <source>
        <strain evidence="2">YIM B02565</strain>
    </source>
</reference>
<dbReference type="InterPro" id="IPR000182">
    <property type="entry name" value="GNAT_dom"/>
</dbReference>
<dbReference type="Pfam" id="PF13673">
    <property type="entry name" value="Acetyltransf_10"/>
    <property type="match status" value="1"/>
</dbReference>
<accession>A0A937K437</accession>
<dbReference type="RefSeq" id="WP_202767615.1">
    <property type="nucleotide sequence ID" value="NZ_JAESWA010000022.1"/>
</dbReference>
<keyword evidence="3" id="KW-1185">Reference proteome</keyword>
<evidence type="ECO:0000313" key="3">
    <source>
        <dbReference type="Proteomes" id="UP000623681"/>
    </source>
</evidence>
<evidence type="ECO:0000259" key="1">
    <source>
        <dbReference type="PROSITE" id="PS51186"/>
    </source>
</evidence>
<feature type="domain" description="N-acetyltransferase" evidence="1">
    <location>
        <begin position="6"/>
        <end position="147"/>
    </location>
</feature>
<dbReference type="AlphaFoldDB" id="A0A937K437"/>